<keyword evidence="1" id="KW-0472">Membrane</keyword>
<comment type="caution">
    <text evidence="2">The sequence shown here is derived from an EMBL/GenBank/DDBJ whole genome shotgun (WGS) entry which is preliminary data.</text>
</comment>
<sequence>MSKRTYVIMTLLLNGIVPWALYVWLSDYMPSLTALCIATLVPLADNVVHLIKHRKLDAFGSLMLFTFVLTLVLVALGGSEKMLLVRESMITGAVGVVFLASLLFHRPLMFFLAARFNGNPEKFAGNWKYAYFRYVLRLMTFVWGMLLLLEAAVRTMLVYRLTTAQFLAISNVVLYGFVGVAIAWTVLYRKHSAKRLKEVIWRSEHEGAAAQ</sequence>
<dbReference type="EMBL" id="CAJVCE010000021">
    <property type="protein sequence ID" value="CAG7653887.1"/>
    <property type="molecule type" value="Genomic_DNA"/>
</dbReference>
<evidence type="ECO:0008006" key="4">
    <source>
        <dbReference type="Google" id="ProtNLM"/>
    </source>
</evidence>
<feature type="transmembrane region" description="Helical" evidence="1">
    <location>
        <begin position="7"/>
        <end position="25"/>
    </location>
</feature>
<keyword evidence="3" id="KW-1185">Reference proteome</keyword>
<feature type="transmembrane region" description="Helical" evidence="1">
    <location>
        <begin position="58"/>
        <end position="77"/>
    </location>
</feature>
<feature type="transmembrane region" description="Helical" evidence="1">
    <location>
        <begin position="31"/>
        <end position="51"/>
    </location>
</feature>
<evidence type="ECO:0000313" key="3">
    <source>
        <dbReference type="Proteomes" id="UP000730618"/>
    </source>
</evidence>
<organism evidence="2 3">
    <name type="scientific">Paenibacillus allorhizosphaerae</name>
    <dbReference type="NCBI Taxonomy" id="2849866"/>
    <lineage>
        <taxon>Bacteria</taxon>
        <taxon>Bacillati</taxon>
        <taxon>Bacillota</taxon>
        <taxon>Bacilli</taxon>
        <taxon>Bacillales</taxon>
        <taxon>Paenibacillaceae</taxon>
        <taxon>Paenibacillus</taxon>
    </lineage>
</organism>
<evidence type="ECO:0000256" key="1">
    <source>
        <dbReference type="SAM" id="Phobius"/>
    </source>
</evidence>
<name>A0ABM8VQ76_9BACL</name>
<dbReference type="NCBIfam" id="NF041646">
    <property type="entry name" value="VC0807_fam"/>
    <property type="match status" value="1"/>
</dbReference>
<feature type="transmembrane region" description="Helical" evidence="1">
    <location>
        <begin position="134"/>
        <end position="153"/>
    </location>
</feature>
<feature type="transmembrane region" description="Helical" evidence="1">
    <location>
        <begin position="165"/>
        <end position="187"/>
    </location>
</feature>
<feature type="transmembrane region" description="Helical" evidence="1">
    <location>
        <begin position="89"/>
        <end position="113"/>
    </location>
</feature>
<keyword evidence="1" id="KW-1133">Transmembrane helix</keyword>
<dbReference type="Proteomes" id="UP000730618">
    <property type="component" value="Unassembled WGS sequence"/>
</dbReference>
<reference evidence="2 3" key="1">
    <citation type="submission" date="2021-06" db="EMBL/GenBank/DDBJ databases">
        <authorList>
            <person name="Criscuolo A."/>
        </authorList>
    </citation>
    <scope>NUCLEOTIDE SEQUENCE [LARGE SCALE GENOMIC DNA]</scope>
    <source>
        <strain evidence="3">CIP 111802</strain>
    </source>
</reference>
<proteinExistence type="predicted"/>
<protein>
    <recommendedName>
        <fullName evidence="4">DUF3159 domain-containing protein</fullName>
    </recommendedName>
</protein>
<evidence type="ECO:0000313" key="2">
    <source>
        <dbReference type="EMBL" id="CAG7653887.1"/>
    </source>
</evidence>
<gene>
    <name evidence="2" type="ORF">PAECIP111802_05611</name>
</gene>
<dbReference type="RefSeq" id="WP_218101825.1">
    <property type="nucleotide sequence ID" value="NZ_CAJVCE010000021.1"/>
</dbReference>
<accession>A0ABM8VQ76</accession>
<keyword evidence="1" id="KW-0812">Transmembrane</keyword>